<name>A0ABV2T939_9BACT</name>
<protein>
    <submittedName>
        <fullName evidence="3">Uncharacterized protein</fullName>
    </submittedName>
</protein>
<keyword evidence="4" id="KW-1185">Reference proteome</keyword>
<gene>
    <name evidence="3" type="ORF">ABR189_19175</name>
</gene>
<organism evidence="3 4">
    <name type="scientific">Chitinophaga defluvii</name>
    <dbReference type="NCBI Taxonomy" id="3163343"/>
    <lineage>
        <taxon>Bacteria</taxon>
        <taxon>Pseudomonadati</taxon>
        <taxon>Bacteroidota</taxon>
        <taxon>Chitinophagia</taxon>
        <taxon>Chitinophagales</taxon>
        <taxon>Chitinophagaceae</taxon>
        <taxon>Chitinophaga</taxon>
    </lineage>
</organism>
<feature type="signal peptide" evidence="2">
    <location>
        <begin position="1"/>
        <end position="26"/>
    </location>
</feature>
<reference evidence="3 4" key="1">
    <citation type="submission" date="2024-06" db="EMBL/GenBank/DDBJ databases">
        <title>Chitinophaga defluvii sp. nov., isolated from municipal sewage.</title>
        <authorList>
            <person name="Zhang L."/>
        </authorList>
    </citation>
    <scope>NUCLEOTIDE SEQUENCE [LARGE SCALE GENOMIC DNA]</scope>
    <source>
        <strain evidence="3 4">H8</strain>
    </source>
</reference>
<evidence type="ECO:0000313" key="3">
    <source>
        <dbReference type="EMBL" id="MET6999518.1"/>
    </source>
</evidence>
<evidence type="ECO:0000313" key="4">
    <source>
        <dbReference type="Proteomes" id="UP001549749"/>
    </source>
</evidence>
<proteinExistence type="predicted"/>
<accession>A0ABV2T939</accession>
<dbReference type="Proteomes" id="UP001549749">
    <property type="component" value="Unassembled WGS sequence"/>
</dbReference>
<sequence>MLMLKKNALRVGVMAALFGVTFVACKNNDNDNPGPQPRSKSYDLVQGAPGADSAKKIGVLTIKENLQDTSASVSIQLSKSAKDVTHLLSMINGSVAAPKTDTLVKKFELKGTGAEVTAEITKKLMRPDQKKFSYDSAISHASFVRVLYSATKDSIIATGNITK</sequence>
<keyword evidence="2" id="KW-0732">Signal</keyword>
<feature type="region of interest" description="Disordered" evidence="1">
    <location>
        <begin position="28"/>
        <end position="47"/>
    </location>
</feature>
<comment type="caution">
    <text evidence="3">The sequence shown here is derived from an EMBL/GenBank/DDBJ whole genome shotgun (WGS) entry which is preliminary data.</text>
</comment>
<dbReference type="PROSITE" id="PS51257">
    <property type="entry name" value="PROKAR_LIPOPROTEIN"/>
    <property type="match status" value="1"/>
</dbReference>
<evidence type="ECO:0000256" key="1">
    <source>
        <dbReference type="SAM" id="MobiDB-lite"/>
    </source>
</evidence>
<evidence type="ECO:0000256" key="2">
    <source>
        <dbReference type="SAM" id="SignalP"/>
    </source>
</evidence>
<feature type="chain" id="PRO_5046554155" evidence="2">
    <location>
        <begin position="27"/>
        <end position="163"/>
    </location>
</feature>
<dbReference type="RefSeq" id="WP_354662082.1">
    <property type="nucleotide sequence ID" value="NZ_JBEXAC010000002.1"/>
</dbReference>
<dbReference type="EMBL" id="JBEXAC010000002">
    <property type="protein sequence ID" value="MET6999518.1"/>
    <property type="molecule type" value="Genomic_DNA"/>
</dbReference>